<feature type="region of interest" description="Disordered" evidence="1">
    <location>
        <begin position="78"/>
        <end position="117"/>
    </location>
</feature>
<sequence>MELLWRAERRNTLIAWPDAVNERLDQLVAAGIAAGENINRSHLLAALVVHADLSPEFVAGIMRDYRALNSDALDEANRSAAEQWPAVRRPGPRRDSLRSKLGGEQPDSESSAINDAG</sequence>
<dbReference type="RefSeq" id="WP_345672750.1">
    <property type="nucleotide sequence ID" value="NZ_BAABKC010000157.1"/>
</dbReference>
<gene>
    <name evidence="2" type="ORF">GCM10023336_77770</name>
</gene>
<accession>A0ABP9LTA0</accession>
<evidence type="ECO:0000256" key="1">
    <source>
        <dbReference type="SAM" id="MobiDB-lite"/>
    </source>
</evidence>
<dbReference type="Proteomes" id="UP001500124">
    <property type="component" value="Unassembled WGS sequence"/>
</dbReference>
<protein>
    <submittedName>
        <fullName evidence="2">Uncharacterized protein</fullName>
    </submittedName>
</protein>
<evidence type="ECO:0000313" key="2">
    <source>
        <dbReference type="EMBL" id="GAA5082885.1"/>
    </source>
</evidence>
<keyword evidence="3" id="KW-1185">Reference proteome</keyword>
<reference evidence="3" key="1">
    <citation type="journal article" date="2019" name="Int. J. Syst. Evol. Microbiol.">
        <title>The Global Catalogue of Microorganisms (GCM) 10K type strain sequencing project: providing services to taxonomists for standard genome sequencing and annotation.</title>
        <authorList>
            <consortium name="The Broad Institute Genomics Platform"/>
            <consortium name="The Broad Institute Genome Sequencing Center for Infectious Disease"/>
            <person name="Wu L."/>
            <person name="Ma J."/>
        </authorList>
    </citation>
    <scope>NUCLEOTIDE SEQUENCE [LARGE SCALE GENOMIC DNA]</scope>
    <source>
        <strain evidence="3">JCM 18410</strain>
    </source>
</reference>
<name>A0ABP9LTA0_9ACTN</name>
<evidence type="ECO:0000313" key="3">
    <source>
        <dbReference type="Proteomes" id="UP001500124"/>
    </source>
</evidence>
<proteinExistence type="predicted"/>
<comment type="caution">
    <text evidence="2">The sequence shown here is derived from an EMBL/GenBank/DDBJ whole genome shotgun (WGS) entry which is preliminary data.</text>
</comment>
<feature type="compositionally biased region" description="Polar residues" evidence="1">
    <location>
        <begin position="108"/>
        <end position="117"/>
    </location>
</feature>
<dbReference type="EMBL" id="BAABKC010000157">
    <property type="protein sequence ID" value="GAA5082885.1"/>
    <property type="molecule type" value="Genomic_DNA"/>
</dbReference>
<organism evidence="2 3">
    <name type="scientific">Streptomyces similanensis</name>
    <dbReference type="NCBI Taxonomy" id="1274988"/>
    <lineage>
        <taxon>Bacteria</taxon>
        <taxon>Bacillati</taxon>
        <taxon>Actinomycetota</taxon>
        <taxon>Actinomycetes</taxon>
        <taxon>Kitasatosporales</taxon>
        <taxon>Streptomycetaceae</taxon>
        <taxon>Streptomyces</taxon>
    </lineage>
</organism>